<feature type="compositionally biased region" description="Low complexity" evidence="2">
    <location>
        <begin position="10"/>
        <end position="26"/>
    </location>
</feature>
<feature type="repeat" description="WD" evidence="1">
    <location>
        <begin position="280"/>
        <end position="315"/>
    </location>
</feature>
<dbReference type="InterPro" id="IPR036322">
    <property type="entry name" value="WD40_repeat_dom_sf"/>
</dbReference>
<dbReference type="Proteomes" id="UP000696485">
    <property type="component" value="Unassembled WGS sequence"/>
</dbReference>
<evidence type="ECO:0000256" key="2">
    <source>
        <dbReference type="SAM" id="MobiDB-lite"/>
    </source>
</evidence>
<dbReference type="InterPro" id="IPR001680">
    <property type="entry name" value="WD40_rpt"/>
</dbReference>
<proteinExistence type="predicted"/>
<sequence>MSPSLPTPPRKLSSSSSISSPSTPRPKVNPNSVASAIGDDDDKLDQALAQLLSQSISDLPYPYQSSQQHYQPCRHRARPQSITSISSLGSGSYSSYSGGTHSRRVSQAYFSPLSPTLSDHSTSYFGDCASCHLATCPSRAFLERDHFLSPTLEEGEGDYHRCLSSDKDKEQQQDMAMAHAAAASCTCGSSVRSNSICSVSQEDNNINKISPFANVPTDEAPLQGLGLFQGQGSDHSSTMVSASTTVGFSRQHRNSLREIFDSNRLASLKEIVPTEMRHRLSFHLDECWFVVFSPSGEFLASTGRDHSVLIWKGLN</sequence>
<dbReference type="InterPro" id="IPR015943">
    <property type="entry name" value="WD40/YVTN_repeat-like_dom_sf"/>
</dbReference>
<reference evidence="3" key="1">
    <citation type="journal article" date="2020" name="Fungal Divers.">
        <title>Resolving the Mortierellaceae phylogeny through synthesis of multi-gene phylogenetics and phylogenomics.</title>
        <authorList>
            <person name="Vandepol N."/>
            <person name="Liber J."/>
            <person name="Desiro A."/>
            <person name="Na H."/>
            <person name="Kennedy M."/>
            <person name="Barry K."/>
            <person name="Grigoriev I.V."/>
            <person name="Miller A.N."/>
            <person name="O'Donnell K."/>
            <person name="Stajich J.E."/>
            <person name="Bonito G."/>
        </authorList>
    </citation>
    <scope>NUCLEOTIDE SEQUENCE</scope>
    <source>
        <strain evidence="3">NVP1</strain>
    </source>
</reference>
<dbReference type="EMBL" id="JAAAUY010001103">
    <property type="protein sequence ID" value="KAF9324349.1"/>
    <property type="molecule type" value="Genomic_DNA"/>
</dbReference>
<dbReference type="SMART" id="SM00320">
    <property type="entry name" value="WD40"/>
    <property type="match status" value="1"/>
</dbReference>
<dbReference type="AlphaFoldDB" id="A0A9P5VHQ1"/>
<comment type="caution">
    <text evidence="3">The sequence shown here is derived from an EMBL/GenBank/DDBJ whole genome shotgun (WGS) entry which is preliminary data.</text>
</comment>
<dbReference type="SUPFAM" id="SSF50978">
    <property type="entry name" value="WD40 repeat-like"/>
    <property type="match status" value="1"/>
</dbReference>
<keyword evidence="1" id="KW-0853">WD repeat</keyword>
<dbReference type="PROSITE" id="PS50082">
    <property type="entry name" value="WD_REPEATS_2"/>
    <property type="match status" value="1"/>
</dbReference>
<feature type="compositionally biased region" description="Low complexity" evidence="2">
    <location>
        <begin position="60"/>
        <end position="71"/>
    </location>
</feature>
<feature type="region of interest" description="Disordered" evidence="2">
    <location>
        <begin position="1"/>
        <end position="41"/>
    </location>
</feature>
<accession>A0A9P5VHQ1</accession>
<gene>
    <name evidence="3" type="ORF">BG006_000636</name>
</gene>
<dbReference type="PROSITE" id="PS50294">
    <property type="entry name" value="WD_REPEATS_REGION"/>
    <property type="match status" value="1"/>
</dbReference>
<evidence type="ECO:0000313" key="3">
    <source>
        <dbReference type="EMBL" id="KAF9324349.1"/>
    </source>
</evidence>
<keyword evidence="4" id="KW-1185">Reference proteome</keyword>
<evidence type="ECO:0000256" key="1">
    <source>
        <dbReference type="PROSITE-ProRule" id="PRU00221"/>
    </source>
</evidence>
<dbReference type="Gene3D" id="2.130.10.10">
    <property type="entry name" value="YVTN repeat-like/Quinoprotein amine dehydrogenase"/>
    <property type="match status" value="1"/>
</dbReference>
<feature type="region of interest" description="Disordered" evidence="2">
    <location>
        <begin position="60"/>
        <end position="89"/>
    </location>
</feature>
<protein>
    <submittedName>
        <fullName evidence="3">Uncharacterized protein</fullName>
    </submittedName>
</protein>
<name>A0A9P5VHQ1_9FUNG</name>
<organism evidence="3 4">
    <name type="scientific">Podila minutissima</name>
    <dbReference type="NCBI Taxonomy" id="64525"/>
    <lineage>
        <taxon>Eukaryota</taxon>
        <taxon>Fungi</taxon>
        <taxon>Fungi incertae sedis</taxon>
        <taxon>Mucoromycota</taxon>
        <taxon>Mortierellomycotina</taxon>
        <taxon>Mortierellomycetes</taxon>
        <taxon>Mortierellales</taxon>
        <taxon>Mortierellaceae</taxon>
        <taxon>Podila</taxon>
    </lineage>
</organism>
<evidence type="ECO:0000313" key="4">
    <source>
        <dbReference type="Proteomes" id="UP000696485"/>
    </source>
</evidence>
<feature type="non-terminal residue" evidence="3">
    <location>
        <position position="315"/>
    </location>
</feature>